<dbReference type="EMBL" id="JAPDNT010000020">
    <property type="protein sequence ID" value="MCW3476507.1"/>
    <property type="molecule type" value="Genomic_DNA"/>
</dbReference>
<evidence type="ECO:0000256" key="7">
    <source>
        <dbReference type="ARBA" id="ARBA00034473"/>
    </source>
</evidence>
<evidence type="ECO:0000256" key="6">
    <source>
        <dbReference type="ARBA" id="ARBA00022729"/>
    </source>
</evidence>
<dbReference type="Pfam" id="PF13416">
    <property type="entry name" value="SBP_bac_8"/>
    <property type="match status" value="1"/>
</dbReference>
<protein>
    <recommendedName>
        <fullName evidence="4">sn-glycerol-3-phosphate-binding periplasmic protein UgpB</fullName>
    </recommendedName>
</protein>
<dbReference type="Proteomes" id="UP001165679">
    <property type="component" value="Unassembled WGS sequence"/>
</dbReference>
<keyword evidence="5" id="KW-0813">Transport</keyword>
<dbReference type="SUPFAM" id="SSF53850">
    <property type="entry name" value="Periplasmic binding protein-like II"/>
    <property type="match status" value="1"/>
</dbReference>
<keyword evidence="6 8" id="KW-0732">Signal</keyword>
<accession>A0AA42CJ21</accession>
<dbReference type="AlphaFoldDB" id="A0AA42CJ21"/>
<dbReference type="RefSeq" id="WP_264715306.1">
    <property type="nucleotide sequence ID" value="NZ_JAPDNT010000020.1"/>
</dbReference>
<keyword evidence="10" id="KW-1185">Reference proteome</keyword>
<reference evidence="9" key="1">
    <citation type="submission" date="2022-09" db="EMBL/GenBank/DDBJ databases">
        <title>Rhodovastum sp. nov. RN2-1 isolated from soil in Seongnam, South Korea.</title>
        <authorList>
            <person name="Le N.T."/>
        </authorList>
    </citation>
    <scope>NUCLEOTIDE SEQUENCE</scope>
    <source>
        <strain evidence="9">RN2-1</strain>
    </source>
</reference>
<comment type="subcellular location">
    <subcellularLocation>
        <location evidence="1">Periplasm</location>
    </subcellularLocation>
</comment>
<dbReference type="InterPro" id="IPR006311">
    <property type="entry name" value="TAT_signal"/>
</dbReference>
<dbReference type="InterPro" id="IPR006059">
    <property type="entry name" value="SBP"/>
</dbReference>
<name>A0AA42CJ21_9PROT</name>
<evidence type="ECO:0000256" key="2">
    <source>
        <dbReference type="ARBA" id="ARBA00008520"/>
    </source>
</evidence>
<dbReference type="NCBIfam" id="NF008211">
    <property type="entry name" value="PRK10974.1"/>
    <property type="match status" value="1"/>
</dbReference>
<evidence type="ECO:0000313" key="10">
    <source>
        <dbReference type="Proteomes" id="UP001165679"/>
    </source>
</evidence>
<evidence type="ECO:0000256" key="3">
    <source>
        <dbReference type="ARBA" id="ARBA00011557"/>
    </source>
</evidence>
<sequence length="458" mass="49797">MKRRTLLAGAAALAATPTAFAPTALAQAGGKTKIVFWHAMTGANNDEINRIARDFNASQSAVELEAIYKGTYPETLTLAIAAWRAGQAPHIVQVFEVGTGSMLAAGPAVKQVWQLVQDTGLKIDPAAYIPAVRGYYSLPDGRMASMPLNSSTAVMWYNKDAFEMAGLDPESPPDTWPKLVVAARALKEKWAIPTMAKDKGLERVATTTSWLTWIQLEQFCAIHNLPYATKANGFEGLDAELKLNNPAAVKHLQRLLDMAKEGTFKYAGRDTAPDPLFYSGQAAIGFGSSAGRGDIVRNAKFKWAPALLPYDPEVTPSPNNTIIGGASLWTMTTPNRTPAEYKAVAQLLQFIGQPAQDAMYHQHTGYVPVTLAGFELSKTQGYYEKNPGADLAITSLTRGTVTENSRGLRLGRLPEIRNIIYEEVEKALQGQQGAQQALDSAVQRGNRVLREFEKSVRT</sequence>
<comment type="function">
    <text evidence="7">Part of the ABC transporter complex UgpBAEC involved in sn-glycerol-3-phosphate (G3P) import. Binds G3P.</text>
</comment>
<dbReference type="InterPro" id="IPR050490">
    <property type="entry name" value="Bact_solute-bd_prot1"/>
</dbReference>
<comment type="similarity">
    <text evidence="2">Belongs to the bacterial solute-binding protein 1 family.</text>
</comment>
<comment type="subunit">
    <text evidence="3">The complex is composed of two ATP-binding proteins (UgpC), two transmembrane proteins (UgpA and UgpE) and a solute-binding protein (UgpB).</text>
</comment>
<dbReference type="PROSITE" id="PS51318">
    <property type="entry name" value="TAT"/>
    <property type="match status" value="1"/>
</dbReference>
<gene>
    <name evidence="9" type="primary">ugpB</name>
    <name evidence="9" type="ORF">OL599_18245</name>
</gene>
<evidence type="ECO:0000256" key="8">
    <source>
        <dbReference type="SAM" id="SignalP"/>
    </source>
</evidence>
<dbReference type="GO" id="GO:0042597">
    <property type="term" value="C:periplasmic space"/>
    <property type="evidence" value="ECO:0007669"/>
    <property type="project" value="UniProtKB-SubCell"/>
</dbReference>
<evidence type="ECO:0000313" key="9">
    <source>
        <dbReference type="EMBL" id="MCW3476507.1"/>
    </source>
</evidence>
<evidence type="ECO:0000256" key="5">
    <source>
        <dbReference type="ARBA" id="ARBA00022448"/>
    </source>
</evidence>
<dbReference type="Gene3D" id="3.40.190.10">
    <property type="entry name" value="Periplasmic binding protein-like II"/>
    <property type="match status" value="2"/>
</dbReference>
<reference evidence="9" key="2">
    <citation type="submission" date="2022-10" db="EMBL/GenBank/DDBJ databases">
        <authorList>
            <person name="Trinh H.N."/>
        </authorList>
    </citation>
    <scope>NUCLEOTIDE SEQUENCE</scope>
    <source>
        <strain evidence="9">RN2-1</strain>
    </source>
</reference>
<feature type="signal peptide" evidence="8">
    <location>
        <begin position="1"/>
        <end position="21"/>
    </location>
</feature>
<evidence type="ECO:0000256" key="4">
    <source>
        <dbReference type="ARBA" id="ARBA00017470"/>
    </source>
</evidence>
<feature type="chain" id="PRO_5041467892" description="sn-glycerol-3-phosphate-binding periplasmic protein UgpB" evidence="8">
    <location>
        <begin position="22"/>
        <end position="458"/>
    </location>
</feature>
<proteinExistence type="inferred from homology"/>
<dbReference type="PANTHER" id="PTHR43649">
    <property type="entry name" value="ARABINOSE-BINDING PROTEIN-RELATED"/>
    <property type="match status" value="1"/>
</dbReference>
<organism evidence="9 10">
    <name type="scientific">Limobrevibacterium gyesilva</name>
    <dbReference type="NCBI Taxonomy" id="2991712"/>
    <lineage>
        <taxon>Bacteria</taxon>
        <taxon>Pseudomonadati</taxon>
        <taxon>Pseudomonadota</taxon>
        <taxon>Alphaproteobacteria</taxon>
        <taxon>Acetobacterales</taxon>
        <taxon>Acetobacteraceae</taxon>
        <taxon>Limobrevibacterium</taxon>
    </lineage>
</organism>
<comment type="caution">
    <text evidence="9">The sequence shown here is derived from an EMBL/GenBank/DDBJ whole genome shotgun (WGS) entry which is preliminary data.</text>
</comment>
<dbReference type="PANTHER" id="PTHR43649:SF31">
    <property type="entry name" value="SN-GLYCEROL-3-PHOSPHATE-BINDING PERIPLASMIC PROTEIN UGPB"/>
    <property type="match status" value="1"/>
</dbReference>
<evidence type="ECO:0000256" key="1">
    <source>
        <dbReference type="ARBA" id="ARBA00004418"/>
    </source>
</evidence>